<evidence type="ECO:0000313" key="1">
    <source>
        <dbReference type="EMBL" id="VDN12059.1"/>
    </source>
</evidence>
<dbReference type="Proteomes" id="UP000281553">
    <property type="component" value="Unassembled WGS sequence"/>
</dbReference>
<gene>
    <name evidence="1" type="ORF">DILT_LOCUS7890</name>
</gene>
<sequence>MEAEDVLVAASIRTDLAGLDDDPDDTSPNATICGSKHNLAYVRSPEGSLFSLMSHEATTSAANAAAALLEVIRIHELRLPPNRFPLSSAELTGVVRMALLPVSSNAVPYSQQTVSQRQTNERAVDTAMKLLEVAKKHTVFSDVGALELARIIWQTSGDEISERFWFVIEYMESLKHFSRRCLEHPFVAEFRKILDLTQSSLRQTGAFDRDGGGMLSGLSDVEKDAFNRLQLILVLKKRFSPEADGSPSPSSSNTP</sequence>
<keyword evidence="2" id="KW-1185">Reference proteome</keyword>
<accession>A0A3P7NST4</accession>
<organism evidence="1 2">
    <name type="scientific">Dibothriocephalus latus</name>
    <name type="common">Fish tapeworm</name>
    <name type="synonym">Diphyllobothrium latum</name>
    <dbReference type="NCBI Taxonomy" id="60516"/>
    <lineage>
        <taxon>Eukaryota</taxon>
        <taxon>Metazoa</taxon>
        <taxon>Spiralia</taxon>
        <taxon>Lophotrochozoa</taxon>
        <taxon>Platyhelminthes</taxon>
        <taxon>Cestoda</taxon>
        <taxon>Eucestoda</taxon>
        <taxon>Diphyllobothriidea</taxon>
        <taxon>Diphyllobothriidae</taxon>
        <taxon>Dibothriocephalus</taxon>
    </lineage>
</organism>
<dbReference type="EMBL" id="UYRU01052904">
    <property type="protein sequence ID" value="VDN12059.1"/>
    <property type="molecule type" value="Genomic_DNA"/>
</dbReference>
<dbReference type="AlphaFoldDB" id="A0A3P7NST4"/>
<evidence type="ECO:0000313" key="2">
    <source>
        <dbReference type="Proteomes" id="UP000281553"/>
    </source>
</evidence>
<reference evidence="1 2" key="1">
    <citation type="submission" date="2018-11" db="EMBL/GenBank/DDBJ databases">
        <authorList>
            <consortium name="Pathogen Informatics"/>
        </authorList>
    </citation>
    <scope>NUCLEOTIDE SEQUENCE [LARGE SCALE GENOMIC DNA]</scope>
</reference>
<proteinExistence type="predicted"/>
<name>A0A3P7NST4_DIBLA</name>
<protein>
    <submittedName>
        <fullName evidence="1">Uncharacterized protein</fullName>
    </submittedName>
</protein>